<sequence>MDLTSIPLEQFATNGVFAVLFVWLLLDTRKEAKQREEKLIAQIEKQNEAQQRIVEAIERIEQKIEKLEVAN</sequence>
<dbReference type="RefSeq" id="WP_275191703.1">
    <property type="nucleotide sequence ID" value="NZ_JAQOTG010000001.1"/>
</dbReference>
<feature type="transmembrane region" description="Helical" evidence="2">
    <location>
        <begin position="6"/>
        <end position="26"/>
    </location>
</feature>
<gene>
    <name evidence="3" type="ORF">PNH38_02545</name>
</gene>
<dbReference type="EMBL" id="JAQOTG010000001">
    <property type="protein sequence ID" value="MDE8562760.1"/>
    <property type="molecule type" value="Genomic_DNA"/>
</dbReference>
<dbReference type="Proteomes" id="UP001213979">
    <property type="component" value="Unassembled WGS sequence"/>
</dbReference>
<dbReference type="Pfam" id="PF10960">
    <property type="entry name" value="Holin_BhlA"/>
    <property type="match status" value="1"/>
</dbReference>
<organism evidence="3 4">
    <name type="scientific">Anoxybacteroides rupiense</name>
    <dbReference type="NCBI Taxonomy" id="311460"/>
    <lineage>
        <taxon>Bacteria</taxon>
        <taxon>Bacillati</taxon>
        <taxon>Bacillota</taxon>
        <taxon>Bacilli</taxon>
        <taxon>Bacillales</taxon>
        <taxon>Anoxybacillaceae</taxon>
        <taxon>Anoxybacteroides</taxon>
    </lineage>
</organism>
<evidence type="ECO:0000313" key="3">
    <source>
        <dbReference type="EMBL" id="MDE8562760.1"/>
    </source>
</evidence>
<dbReference type="InterPro" id="IPR024405">
    <property type="entry name" value="Phage_BhlA/UviB"/>
</dbReference>
<keyword evidence="2" id="KW-0472">Membrane</keyword>
<feature type="coiled-coil region" evidence="1">
    <location>
        <begin position="26"/>
        <end position="70"/>
    </location>
</feature>
<comment type="caution">
    <text evidence="3">The sequence shown here is derived from an EMBL/GenBank/DDBJ whole genome shotgun (WGS) entry which is preliminary data.</text>
</comment>
<protein>
    <submittedName>
        <fullName evidence="3">BhlA/UviB family holin-like peptide</fullName>
    </submittedName>
</protein>
<proteinExistence type="predicted"/>
<keyword evidence="4" id="KW-1185">Reference proteome</keyword>
<name>A0ABT5W0A5_9BACL</name>
<evidence type="ECO:0000256" key="1">
    <source>
        <dbReference type="SAM" id="Coils"/>
    </source>
</evidence>
<evidence type="ECO:0000313" key="4">
    <source>
        <dbReference type="Proteomes" id="UP001213979"/>
    </source>
</evidence>
<evidence type="ECO:0000256" key="2">
    <source>
        <dbReference type="SAM" id="Phobius"/>
    </source>
</evidence>
<keyword evidence="2" id="KW-1133">Transmembrane helix</keyword>
<keyword evidence="2" id="KW-0812">Transmembrane</keyword>
<keyword evidence="1" id="KW-0175">Coiled coil</keyword>
<accession>A0ABT5W0A5</accession>
<reference evidence="3 4" key="1">
    <citation type="submission" date="2023-01" db="EMBL/GenBank/DDBJ databases">
        <title>Genome-based reclassification of Anoxybacillus geothermalis as a later heterotypic synonym of Anoxybacillus rupiensis.</title>
        <authorList>
            <person name="Inan Bektas K."/>
            <person name="Canakci S."/>
            <person name="Belduz A.A."/>
            <person name="Guler H.H."/>
        </authorList>
    </citation>
    <scope>NUCLEOTIDE SEQUENCE [LARGE SCALE GENOMIC DNA]</scope>
    <source>
        <strain evidence="3 4">DSM 17127</strain>
    </source>
</reference>